<comment type="subcellular location">
    <subcellularLocation>
        <location evidence="1">Endoplasmic reticulum membrane</location>
        <topology evidence="1">Single-pass type II membrane protein</topology>
    </subcellularLocation>
</comment>
<gene>
    <name evidence="12" type="ORF">BDU57DRAFT_545644</name>
</gene>
<dbReference type="PANTHER" id="PTHR12804">
    <property type="entry name" value="MICROSOMAL SIGNAL PEPTIDASE 23 KD SUBUNIT SPC22/23"/>
    <property type="match status" value="1"/>
</dbReference>
<dbReference type="PANTHER" id="PTHR12804:SF0">
    <property type="entry name" value="SIGNAL PEPTIDASE COMPLEX SUBUNIT 3"/>
    <property type="match status" value="1"/>
</dbReference>
<dbReference type="GO" id="GO:0006465">
    <property type="term" value="P:signal peptide processing"/>
    <property type="evidence" value="ECO:0007669"/>
    <property type="project" value="UniProtKB-UniRule"/>
</dbReference>
<dbReference type="GO" id="GO:0005787">
    <property type="term" value="C:signal peptidase complex"/>
    <property type="evidence" value="ECO:0007669"/>
    <property type="project" value="UniProtKB-UniRule"/>
</dbReference>
<evidence type="ECO:0000256" key="8">
    <source>
        <dbReference type="ARBA" id="ARBA00045670"/>
    </source>
</evidence>
<dbReference type="AlphaFoldDB" id="A0A6A5QT73"/>
<evidence type="ECO:0000256" key="4">
    <source>
        <dbReference type="ARBA" id="ARBA00022824"/>
    </source>
</evidence>
<sequence>MHSALVRLQNVFGFFTTVAFSVAAVIALSSFISPQSPSANVRIQNVQVVKGRPHYYSYKKEEYAHVKFDLDADLGTLFNWNTKQVFLYLKAVYPSTRASEPPSEAIIWDAILASSTAPWNQLHFVHPDPKSKSKVLPKKSKKAQAAEKAKAAKSGRKYENDLLYPRGELHLQNQRPKYQITDISGKLQNRTDAVLELGWNVQPWVGPLTWTNWQKIGAWEGLKGGRSQAFDFPEIGAKKVDKKDLGTEKGSEGYRLMAGQEQPRKSG</sequence>
<comment type="function">
    <text evidence="8">Essential component of the signal peptidase complex (SPC) which catalyzes the cleavage of N-terminal signal sequences from nascent proteins as they are translocated into the lumen of the endoplasmic reticulum. Essential for the SPC catalytic activity, possibly by stabilizing and positioning the active center of the complex close to the lumenal surface. Essential for viability.</text>
</comment>
<evidence type="ECO:0000256" key="7">
    <source>
        <dbReference type="ARBA" id="ARBA00023136"/>
    </source>
</evidence>
<dbReference type="OrthoDB" id="10261524at2759"/>
<dbReference type="InterPro" id="IPR007653">
    <property type="entry name" value="SPC3"/>
</dbReference>
<evidence type="ECO:0000313" key="13">
    <source>
        <dbReference type="Proteomes" id="UP000800096"/>
    </source>
</evidence>
<evidence type="ECO:0000256" key="6">
    <source>
        <dbReference type="ARBA" id="ARBA00022989"/>
    </source>
</evidence>
<evidence type="ECO:0000256" key="3">
    <source>
        <dbReference type="ARBA" id="ARBA00022692"/>
    </source>
</evidence>
<keyword evidence="3 11" id="KW-0812">Transmembrane</keyword>
<keyword evidence="7 9" id="KW-0472">Membrane</keyword>
<feature type="compositionally biased region" description="Basic and acidic residues" evidence="10">
    <location>
        <begin position="243"/>
        <end position="252"/>
    </location>
</feature>
<comment type="similarity">
    <text evidence="2 9">Belongs to the SPCS3 family.</text>
</comment>
<reference evidence="12" key="1">
    <citation type="journal article" date="2020" name="Stud. Mycol.">
        <title>101 Dothideomycetes genomes: a test case for predicting lifestyles and emergence of pathogens.</title>
        <authorList>
            <person name="Haridas S."/>
            <person name="Albert R."/>
            <person name="Binder M."/>
            <person name="Bloem J."/>
            <person name="Labutti K."/>
            <person name="Salamov A."/>
            <person name="Andreopoulos B."/>
            <person name="Baker S."/>
            <person name="Barry K."/>
            <person name="Bills G."/>
            <person name="Bluhm B."/>
            <person name="Cannon C."/>
            <person name="Castanera R."/>
            <person name="Culley D."/>
            <person name="Daum C."/>
            <person name="Ezra D."/>
            <person name="Gonzalez J."/>
            <person name="Henrissat B."/>
            <person name="Kuo A."/>
            <person name="Liang C."/>
            <person name="Lipzen A."/>
            <person name="Lutzoni F."/>
            <person name="Magnuson J."/>
            <person name="Mondo S."/>
            <person name="Nolan M."/>
            <person name="Ohm R."/>
            <person name="Pangilinan J."/>
            <person name="Park H.-J."/>
            <person name="Ramirez L."/>
            <person name="Alfaro M."/>
            <person name="Sun H."/>
            <person name="Tritt A."/>
            <person name="Yoshinaga Y."/>
            <person name="Zwiers L.-H."/>
            <person name="Turgeon B."/>
            <person name="Goodwin S."/>
            <person name="Spatafora J."/>
            <person name="Crous P."/>
            <person name="Grigoriev I."/>
        </authorList>
    </citation>
    <scope>NUCLEOTIDE SEQUENCE</scope>
    <source>
        <strain evidence="12">HMLAC05119</strain>
    </source>
</reference>
<feature type="region of interest" description="Disordered" evidence="10">
    <location>
        <begin position="243"/>
        <end position="267"/>
    </location>
</feature>
<feature type="transmembrane region" description="Helical" evidence="11">
    <location>
        <begin position="12"/>
        <end position="32"/>
    </location>
</feature>
<accession>A0A6A5QT73</accession>
<keyword evidence="4 9" id="KW-0256">Endoplasmic reticulum</keyword>
<proteinExistence type="inferred from homology"/>
<dbReference type="Proteomes" id="UP000800096">
    <property type="component" value="Unassembled WGS sequence"/>
</dbReference>
<keyword evidence="13" id="KW-1185">Reference proteome</keyword>
<evidence type="ECO:0000256" key="2">
    <source>
        <dbReference type="ARBA" id="ARBA00009289"/>
    </source>
</evidence>
<evidence type="ECO:0000256" key="5">
    <source>
        <dbReference type="ARBA" id="ARBA00022968"/>
    </source>
</evidence>
<dbReference type="EMBL" id="ML979133">
    <property type="protein sequence ID" value="KAF1918865.1"/>
    <property type="molecule type" value="Genomic_DNA"/>
</dbReference>
<keyword evidence="5" id="KW-0735">Signal-anchor</keyword>
<protein>
    <recommendedName>
        <fullName evidence="9">Signal peptidase subunit 3</fullName>
    </recommendedName>
</protein>
<dbReference type="PIRSF" id="PIRSF016089">
    <property type="entry name" value="SPC22"/>
    <property type="match status" value="1"/>
</dbReference>
<keyword evidence="6 11" id="KW-1133">Transmembrane helix</keyword>
<dbReference type="Pfam" id="PF04573">
    <property type="entry name" value="SPC22"/>
    <property type="match status" value="2"/>
</dbReference>
<evidence type="ECO:0000256" key="10">
    <source>
        <dbReference type="SAM" id="MobiDB-lite"/>
    </source>
</evidence>
<evidence type="ECO:0000256" key="1">
    <source>
        <dbReference type="ARBA" id="ARBA00004648"/>
    </source>
</evidence>
<name>A0A6A5QT73_AMPQU</name>
<evidence type="ECO:0000313" key="12">
    <source>
        <dbReference type="EMBL" id="KAF1918865.1"/>
    </source>
</evidence>
<evidence type="ECO:0000256" key="9">
    <source>
        <dbReference type="PIRNR" id="PIRNR016089"/>
    </source>
</evidence>
<evidence type="ECO:0000256" key="11">
    <source>
        <dbReference type="SAM" id="Phobius"/>
    </source>
</evidence>
<dbReference type="GO" id="GO:0045047">
    <property type="term" value="P:protein targeting to ER"/>
    <property type="evidence" value="ECO:0007669"/>
    <property type="project" value="TreeGrafter"/>
</dbReference>
<organism evidence="12 13">
    <name type="scientific">Ampelomyces quisqualis</name>
    <name type="common">Powdery mildew agent</name>
    <dbReference type="NCBI Taxonomy" id="50730"/>
    <lineage>
        <taxon>Eukaryota</taxon>
        <taxon>Fungi</taxon>
        <taxon>Dikarya</taxon>
        <taxon>Ascomycota</taxon>
        <taxon>Pezizomycotina</taxon>
        <taxon>Dothideomycetes</taxon>
        <taxon>Pleosporomycetidae</taxon>
        <taxon>Pleosporales</taxon>
        <taxon>Pleosporineae</taxon>
        <taxon>Phaeosphaeriaceae</taxon>
        <taxon>Ampelomyces</taxon>
    </lineage>
</organism>